<evidence type="ECO:0000256" key="2">
    <source>
        <dbReference type="ARBA" id="ARBA00022741"/>
    </source>
</evidence>
<dbReference type="GO" id="GO:0006432">
    <property type="term" value="P:phenylalanyl-tRNA aminoacylation"/>
    <property type="evidence" value="ECO:0007669"/>
    <property type="project" value="InterPro"/>
</dbReference>
<evidence type="ECO:0000313" key="8">
    <source>
        <dbReference type="EMBL" id="SUZ87393.1"/>
    </source>
</evidence>
<feature type="domain" description="Phenylalanyl-tRNA synthetase" evidence="6">
    <location>
        <begin position="45"/>
        <end position="107"/>
    </location>
</feature>
<dbReference type="InterPro" id="IPR002319">
    <property type="entry name" value="Phenylalanyl-tRNA_Synthase"/>
</dbReference>
<evidence type="ECO:0000256" key="1">
    <source>
        <dbReference type="ARBA" id="ARBA00022598"/>
    </source>
</evidence>
<reference evidence="8" key="1">
    <citation type="submission" date="2018-05" db="EMBL/GenBank/DDBJ databases">
        <authorList>
            <person name="Lanie J.A."/>
            <person name="Ng W.-L."/>
            <person name="Kazmierczak K.M."/>
            <person name="Andrzejewski T.M."/>
            <person name="Davidsen T.M."/>
            <person name="Wayne K.J."/>
            <person name="Tettelin H."/>
            <person name="Glass J.I."/>
            <person name="Rusch D."/>
            <person name="Podicherti R."/>
            <person name="Tsui H.-C.T."/>
            <person name="Winkler M.E."/>
        </authorList>
    </citation>
    <scope>NUCLEOTIDE SEQUENCE</scope>
</reference>
<evidence type="ECO:0008006" key="9">
    <source>
        <dbReference type="Google" id="ProtNLM"/>
    </source>
</evidence>
<dbReference type="Pfam" id="PF01409">
    <property type="entry name" value="tRNA-synt_2d"/>
    <property type="match status" value="1"/>
</dbReference>
<dbReference type="GO" id="GO:0005524">
    <property type="term" value="F:ATP binding"/>
    <property type="evidence" value="ECO:0007669"/>
    <property type="project" value="UniProtKB-KW"/>
</dbReference>
<dbReference type="Gene3D" id="3.30.930.10">
    <property type="entry name" value="Bira Bifunctional Protein, Domain 2"/>
    <property type="match status" value="1"/>
</dbReference>
<dbReference type="GO" id="GO:0004826">
    <property type="term" value="F:phenylalanine-tRNA ligase activity"/>
    <property type="evidence" value="ECO:0007669"/>
    <property type="project" value="InterPro"/>
</dbReference>
<gene>
    <name evidence="8" type="ORF">METZ01_LOCUS40247</name>
</gene>
<evidence type="ECO:0000259" key="6">
    <source>
        <dbReference type="Pfam" id="PF01409"/>
    </source>
</evidence>
<evidence type="ECO:0000256" key="3">
    <source>
        <dbReference type="ARBA" id="ARBA00022840"/>
    </source>
</evidence>
<evidence type="ECO:0000256" key="5">
    <source>
        <dbReference type="ARBA" id="ARBA00023146"/>
    </source>
</evidence>
<dbReference type="GO" id="GO:0005737">
    <property type="term" value="C:cytoplasm"/>
    <property type="evidence" value="ECO:0007669"/>
    <property type="project" value="InterPro"/>
</dbReference>
<sequence length="107" mass="12098">MKDISDKERPLAGSLLNELKQEINSVFSVNKESSESNQVTHDESDYTLPGLKFPVGYIHPVQQTLDEVKSIFMNVGFSVVYGPEIDDDFHNFSALNFPPEHPARDMQ</sequence>
<feature type="non-terminal residue" evidence="8">
    <location>
        <position position="107"/>
    </location>
</feature>
<proteinExistence type="predicted"/>
<evidence type="ECO:0000259" key="7">
    <source>
        <dbReference type="Pfam" id="PF02912"/>
    </source>
</evidence>
<dbReference type="EMBL" id="UINC01001723">
    <property type="protein sequence ID" value="SUZ87393.1"/>
    <property type="molecule type" value="Genomic_DNA"/>
</dbReference>
<accession>A0A381RDQ4</accession>
<feature type="domain" description="Phenylalanine-tRNA ligase class II N-terminal" evidence="7">
    <location>
        <begin position="1"/>
        <end position="36"/>
    </location>
</feature>
<dbReference type="InterPro" id="IPR004188">
    <property type="entry name" value="Phe-tRNA_ligase_II_N"/>
</dbReference>
<evidence type="ECO:0000256" key="4">
    <source>
        <dbReference type="ARBA" id="ARBA00022917"/>
    </source>
</evidence>
<dbReference type="InterPro" id="IPR045864">
    <property type="entry name" value="aa-tRNA-synth_II/BPL/LPL"/>
</dbReference>
<protein>
    <recommendedName>
        <fullName evidence="9">Phenylalanine--tRNA ligase</fullName>
    </recommendedName>
</protein>
<organism evidence="8">
    <name type="scientific">marine metagenome</name>
    <dbReference type="NCBI Taxonomy" id="408172"/>
    <lineage>
        <taxon>unclassified sequences</taxon>
        <taxon>metagenomes</taxon>
        <taxon>ecological metagenomes</taxon>
    </lineage>
</organism>
<dbReference type="AlphaFoldDB" id="A0A381RDQ4"/>
<dbReference type="GO" id="GO:0000049">
    <property type="term" value="F:tRNA binding"/>
    <property type="evidence" value="ECO:0007669"/>
    <property type="project" value="InterPro"/>
</dbReference>
<keyword evidence="1" id="KW-0436">Ligase</keyword>
<dbReference type="Pfam" id="PF02912">
    <property type="entry name" value="Phe_tRNA-synt_N"/>
    <property type="match status" value="1"/>
</dbReference>
<keyword evidence="4" id="KW-0648">Protein biosynthesis</keyword>
<keyword evidence="5" id="KW-0030">Aminoacyl-tRNA synthetase</keyword>
<dbReference type="SUPFAM" id="SSF55681">
    <property type="entry name" value="Class II aaRS and biotin synthetases"/>
    <property type="match status" value="1"/>
</dbReference>
<name>A0A381RDQ4_9ZZZZ</name>
<keyword evidence="2" id="KW-0547">Nucleotide-binding</keyword>
<keyword evidence="3" id="KW-0067">ATP-binding</keyword>